<dbReference type="Proteomes" id="UP001239418">
    <property type="component" value="Chromosome"/>
</dbReference>
<gene>
    <name evidence="1" type="ORF">PSH97_01195</name>
</gene>
<keyword evidence="2" id="KW-1185">Reference proteome</keyword>
<dbReference type="InterPro" id="IPR029035">
    <property type="entry name" value="DHS-like_NAD/FAD-binding_dom"/>
</dbReference>
<protein>
    <submittedName>
        <fullName evidence="1">SIR2 family protein</fullName>
    </submittedName>
</protein>
<name>A0ABY9EXC4_9PSED</name>
<dbReference type="Pfam" id="PF13289">
    <property type="entry name" value="SIR2_2"/>
    <property type="match status" value="1"/>
</dbReference>
<dbReference type="RefSeq" id="WP_305447778.1">
    <property type="nucleotide sequence ID" value="NZ_CP117454.1"/>
</dbReference>
<sequence length="340" mass="38695">MPESEIDKALIQAQKYYGLTPVILLGSGASAAFEMAGMWQLGQHLIESIDRSKLEDSEKTVWDKFCEDLNNKVDLETALTNNRLSAPLTKEVIFQTWNLLNPQDHIVFKNSLSDQNYFPLGKLLKHLLRSTARKIDIITTNYDRLAEYSCEQESLYYYTGFSQGYRGYEENPETINTTRKVNIWKVHGSLGWFKNDTSINISISNTNDLPSGLTPLIVTPGLDKYERATREPYRTLISQADRALTNSNAYLCIGYGFNDVHIQEKLINKCTRDNSKIIILTRTLTESASNFLNSGEIHNHIAFTRGESDNETIIRSSELQAPITVNENYWSLAGFLRIIM</sequence>
<dbReference type="EMBL" id="CP117454">
    <property type="protein sequence ID" value="WLG85173.1"/>
    <property type="molecule type" value="Genomic_DNA"/>
</dbReference>
<proteinExistence type="predicted"/>
<evidence type="ECO:0000313" key="2">
    <source>
        <dbReference type="Proteomes" id="UP001239418"/>
    </source>
</evidence>
<evidence type="ECO:0000313" key="1">
    <source>
        <dbReference type="EMBL" id="WLG85173.1"/>
    </source>
</evidence>
<organism evidence="1 2">
    <name type="scientific">Pseudomonas cucumis</name>
    <dbReference type="NCBI Taxonomy" id="2954082"/>
    <lineage>
        <taxon>Bacteria</taxon>
        <taxon>Pseudomonadati</taxon>
        <taxon>Pseudomonadota</taxon>
        <taxon>Gammaproteobacteria</taxon>
        <taxon>Pseudomonadales</taxon>
        <taxon>Pseudomonadaceae</taxon>
        <taxon>Pseudomonas</taxon>
    </lineage>
</organism>
<dbReference type="SUPFAM" id="SSF52467">
    <property type="entry name" value="DHS-like NAD/FAD-binding domain"/>
    <property type="match status" value="1"/>
</dbReference>
<accession>A0ABY9EXC4</accession>
<reference evidence="1 2" key="1">
    <citation type="submission" date="2023-02" db="EMBL/GenBank/DDBJ databases">
        <title>Evolution of Hrp T3SS in non-pathogenic Pseudomonas fluorescens.</title>
        <authorList>
            <person name="Liao K."/>
            <person name="Wei H."/>
            <person name="Gu Y."/>
        </authorList>
    </citation>
    <scope>NUCLEOTIDE SEQUENCE [LARGE SCALE GENOMIC DNA]</scope>
    <source>
        <strain evidence="1 2">FP1935</strain>
    </source>
</reference>